<evidence type="ECO:0000313" key="1">
    <source>
        <dbReference type="EMBL" id="CAI8028380.1"/>
    </source>
</evidence>
<organism evidence="1 2">
    <name type="scientific">Geodia barretti</name>
    <name type="common">Barrett's horny sponge</name>
    <dbReference type="NCBI Taxonomy" id="519541"/>
    <lineage>
        <taxon>Eukaryota</taxon>
        <taxon>Metazoa</taxon>
        <taxon>Porifera</taxon>
        <taxon>Demospongiae</taxon>
        <taxon>Heteroscleromorpha</taxon>
        <taxon>Tetractinellida</taxon>
        <taxon>Astrophorina</taxon>
        <taxon>Geodiidae</taxon>
        <taxon>Geodia</taxon>
    </lineage>
</organism>
<reference evidence="1" key="1">
    <citation type="submission" date="2023-03" db="EMBL/GenBank/DDBJ databases">
        <authorList>
            <person name="Steffen K."/>
            <person name="Cardenas P."/>
        </authorList>
    </citation>
    <scope>NUCLEOTIDE SEQUENCE</scope>
</reference>
<comment type="caution">
    <text evidence="1">The sequence shown here is derived from an EMBL/GenBank/DDBJ whole genome shotgun (WGS) entry which is preliminary data.</text>
</comment>
<evidence type="ECO:0000313" key="2">
    <source>
        <dbReference type="Proteomes" id="UP001174909"/>
    </source>
</evidence>
<name>A0AA35SE23_GEOBA</name>
<protein>
    <recommendedName>
        <fullName evidence="3">HNH endonuclease</fullName>
    </recommendedName>
</protein>
<dbReference type="Proteomes" id="UP001174909">
    <property type="component" value="Unassembled WGS sequence"/>
</dbReference>
<sequence length="367" mass="40810">MAEKPRRDNFKQSVIDILFKRSGGRCCMCRATTFGPHTGRHDKFQNIGQAAHISAAAPGGPRYDPKMAAEERTSAKNGMWLCSNCHSQIDRDTDRFTLTALRKIKRDAEDRARKEVGVADVPSVDRVDETAEGLQTSVSATTIVEIRKVKSSLLRLHGQNIARDDAEGITEGLTFVNLKVDTYHPQVGTELLGFFSALAPRCNDAEINLEVVRQFQSTMERFDSKWSQTEVTLVTNTLHAMTTSFSKRSGVYRSAVALLKNMSRSKSLASRNLHSIPLERLKEIQGGGHNKKRKKAGNDEIDYEKKLLCGTGKRVEVGDELMGEEEEEGDGGTEFVDYMVELAEASEENVEPLEGALEDLGYEHDII</sequence>
<dbReference type="EMBL" id="CASHTH010002329">
    <property type="protein sequence ID" value="CAI8028380.1"/>
    <property type="molecule type" value="Genomic_DNA"/>
</dbReference>
<accession>A0AA35SE23</accession>
<proteinExistence type="predicted"/>
<keyword evidence="2" id="KW-1185">Reference proteome</keyword>
<dbReference type="AlphaFoldDB" id="A0AA35SE23"/>
<evidence type="ECO:0008006" key="3">
    <source>
        <dbReference type="Google" id="ProtNLM"/>
    </source>
</evidence>
<gene>
    <name evidence="1" type="ORF">GBAR_LOCUS16194</name>
</gene>